<reference evidence="1 2" key="1">
    <citation type="journal article" date="2020" name="Cell">
        <title>Large-Scale Comparative Analyses of Tick Genomes Elucidate Their Genetic Diversity and Vector Capacities.</title>
        <authorList>
            <consortium name="Tick Genome and Microbiome Consortium (TIGMIC)"/>
            <person name="Jia N."/>
            <person name="Wang J."/>
            <person name="Shi W."/>
            <person name="Du L."/>
            <person name="Sun Y."/>
            <person name="Zhan W."/>
            <person name="Jiang J.F."/>
            <person name="Wang Q."/>
            <person name="Zhang B."/>
            <person name="Ji P."/>
            <person name="Bell-Sakyi L."/>
            <person name="Cui X.M."/>
            <person name="Yuan T.T."/>
            <person name="Jiang B.G."/>
            <person name="Yang W.F."/>
            <person name="Lam T.T."/>
            <person name="Chang Q.C."/>
            <person name="Ding S.J."/>
            <person name="Wang X.J."/>
            <person name="Zhu J.G."/>
            <person name="Ruan X.D."/>
            <person name="Zhao L."/>
            <person name="Wei J.T."/>
            <person name="Ye R.Z."/>
            <person name="Que T.C."/>
            <person name="Du C.H."/>
            <person name="Zhou Y.H."/>
            <person name="Cheng J.X."/>
            <person name="Dai P.F."/>
            <person name="Guo W.B."/>
            <person name="Han X.H."/>
            <person name="Huang E.J."/>
            <person name="Li L.F."/>
            <person name="Wei W."/>
            <person name="Gao Y.C."/>
            <person name="Liu J.Z."/>
            <person name="Shao H.Z."/>
            <person name="Wang X."/>
            <person name="Wang C.C."/>
            <person name="Yang T.C."/>
            <person name="Huo Q.B."/>
            <person name="Li W."/>
            <person name="Chen H.Y."/>
            <person name="Chen S.E."/>
            <person name="Zhou L.G."/>
            <person name="Ni X.B."/>
            <person name="Tian J.H."/>
            <person name="Sheng Y."/>
            <person name="Liu T."/>
            <person name="Pan Y.S."/>
            <person name="Xia L.Y."/>
            <person name="Li J."/>
            <person name="Zhao F."/>
            <person name="Cao W.C."/>
        </authorList>
    </citation>
    <scope>NUCLEOTIDE SEQUENCE [LARGE SCALE GENOMIC DNA]</scope>
    <source>
        <strain evidence="1">HaeL-2018</strain>
    </source>
</reference>
<evidence type="ECO:0000313" key="1">
    <source>
        <dbReference type="EMBL" id="KAH9361939.1"/>
    </source>
</evidence>
<organism evidence="1 2">
    <name type="scientific">Haemaphysalis longicornis</name>
    <name type="common">Bush tick</name>
    <dbReference type="NCBI Taxonomy" id="44386"/>
    <lineage>
        <taxon>Eukaryota</taxon>
        <taxon>Metazoa</taxon>
        <taxon>Ecdysozoa</taxon>
        <taxon>Arthropoda</taxon>
        <taxon>Chelicerata</taxon>
        <taxon>Arachnida</taxon>
        <taxon>Acari</taxon>
        <taxon>Parasitiformes</taxon>
        <taxon>Ixodida</taxon>
        <taxon>Ixodoidea</taxon>
        <taxon>Ixodidae</taxon>
        <taxon>Haemaphysalinae</taxon>
        <taxon>Haemaphysalis</taxon>
    </lineage>
</organism>
<dbReference type="EMBL" id="JABSTR010000001">
    <property type="protein sequence ID" value="KAH9361939.1"/>
    <property type="molecule type" value="Genomic_DNA"/>
</dbReference>
<dbReference type="Proteomes" id="UP000821853">
    <property type="component" value="Chromosome 1"/>
</dbReference>
<dbReference type="AlphaFoldDB" id="A0A9J6FG08"/>
<keyword evidence="2" id="KW-1185">Reference proteome</keyword>
<proteinExistence type="predicted"/>
<accession>A0A9J6FG08</accession>
<dbReference type="VEuPathDB" id="VectorBase:HLOH_055673"/>
<sequence length="162" mass="18531">MKARKRERTHRDVKEPDNRTIRKIIRDGFGCDRDLYFTVLKDFENRFSYISRVHRSLYRRKRKAATSREASRASGVAIYVRDDLINAVQTRTLETSDGDVDYGDVCGKMASPFALYTAHQTHPKPASNVSCERTVSFTTDDHATPMNVVGDFNVDIAKPQNQ</sequence>
<evidence type="ECO:0000313" key="2">
    <source>
        <dbReference type="Proteomes" id="UP000821853"/>
    </source>
</evidence>
<name>A0A9J6FG08_HAELO</name>
<gene>
    <name evidence="1" type="ORF">HPB48_003652</name>
</gene>
<comment type="caution">
    <text evidence="1">The sequence shown here is derived from an EMBL/GenBank/DDBJ whole genome shotgun (WGS) entry which is preliminary data.</text>
</comment>
<protein>
    <submittedName>
        <fullName evidence="1">Uncharacterized protein</fullName>
    </submittedName>
</protein>